<name>A0A3B0V426_9ZZZZ</name>
<dbReference type="AlphaFoldDB" id="A0A3B0V426"/>
<evidence type="ECO:0008006" key="2">
    <source>
        <dbReference type="Google" id="ProtNLM"/>
    </source>
</evidence>
<proteinExistence type="predicted"/>
<organism evidence="1">
    <name type="scientific">hydrothermal vent metagenome</name>
    <dbReference type="NCBI Taxonomy" id="652676"/>
    <lineage>
        <taxon>unclassified sequences</taxon>
        <taxon>metagenomes</taxon>
        <taxon>ecological metagenomes</taxon>
    </lineage>
</organism>
<dbReference type="EMBL" id="UOEU01000376">
    <property type="protein sequence ID" value="VAW32627.1"/>
    <property type="molecule type" value="Genomic_DNA"/>
</dbReference>
<evidence type="ECO:0000313" key="1">
    <source>
        <dbReference type="EMBL" id="VAW32627.1"/>
    </source>
</evidence>
<sequence length="188" mass="21038">MLKTVAGNPIQLLIANRSEILAYGLVNSLTNQKDVDIVGVTHSITELLTLLKATKVEILLLDLGNERELLNLVQTLSIQYPHLCVLLFCSVLKPYIAYQLLGFNIAGILSWNIPLSEICESIRTAARGHIVLQHEIAPHVLFAEMFFDWINWVRDHSPLSIDYLGHQSSNDESVKVSALFLHNVAQQS</sequence>
<reference evidence="1" key="1">
    <citation type="submission" date="2018-06" db="EMBL/GenBank/DDBJ databases">
        <authorList>
            <person name="Zhirakovskaya E."/>
        </authorList>
    </citation>
    <scope>NUCLEOTIDE SEQUENCE</scope>
</reference>
<gene>
    <name evidence="1" type="ORF">MNBD_CHLOROFLEXI01-2525</name>
</gene>
<dbReference type="SUPFAM" id="SSF52172">
    <property type="entry name" value="CheY-like"/>
    <property type="match status" value="1"/>
</dbReference>
<protein>
    <recommendedName>
        <fullName evidence="2">Response regulatory domain-containing protein</fullName>
    </recommendedName>
</protein>
<dbReference type="InterPro" id="IPR011006">
    <property type="entry name" value="CheY-like_superfamily"/>
</dbReference>
<accession>A0A3B0V426</accession>
<dbReference type="Gene3D" id="3.40.50.2300">
    <property type="match status" value="1"/>
</dbReference>